<reference evidence="1 2" key="1">
    <citation type="submission" date="2022-06" db="EMBL/GenBank/DDBJ databases">
        <title>Genomic Encyclopedia of Archaeal and Bacterial Type Strains, Phase II (KMG-II): from individual species to whole genera.</title>
        <authorList>
            <person name="Goeker M."/>
        </authorList>
    </citation>
    <scope>NUCLEOTIDE SEQUENCE [LARGE SCALE GENOMIC DNA]</scope>
    <source>
        <strain evidence="1 2">DSM 45037</strain>
    </source>
</reference>
<name>A0ABT1H1R2_9NOCA</name>
<dbReference type="RefSeq" id="WP_253654758.1">
    <property type="nucleotide sequence ID" value="NZ_BAAAOE010000002.1"/>
</dbReference>
<dbReference type="Proteomes" id="UP001205740">
    <property type="component" value="Unassembled WGS sequence"/>
</dbReference>
<proteinExistence type="predicted"/>
<sequence length="138" mass="14272">MTIDPAPAVSRRLARRLAVWGGASTVLGGALAVAGSTPRARAFGQQNAAWGAIDLAIAAVASRQSTPPTTPKLRRLLWVNTGLDVGYVAGGAWFAATTPDLRGRITPERARGHGAAVIVQGAALFVLDLTHARVLSGR</sequence>
<protein>
    <submittedName>
        <fullName evidence="1">Uncharacterized protein</fullName>
    </submittedName>
</protein>
<dbReference type="Pfam" id="PF22503">
    <property type="entry name" value="DUF6992"/>
    <property type="match status" value="1"/>
</dbReference>
<dbReference type="PROSITE" id="PS51318">
    <property type="entry name" value="TAT"/>
    <property type="match status" value="1"/>
</dbReference>
<gene>
    <name evidence="1" type="ORF">LX12_002372</name>
</gene>
<organism evidence="1 2">
    <name type="scientific">Williamsia serinedens</name>
    <dbReference type="NCBI Taxonomy" id="391736"/>
    <lineage>
        <taxon>Bacteria</taxon>
        <taxon>Bacillati</taxon>
        <taxon>Actinomycetota</taxon>
        <taxon>Actinomycetes</taxon>
        <taxon>Mycobacteriales</taxon>
        <taxon>Nocardiaceae</taxon>
        <taxon>Williamsia</taxon>
    </lineage>
</organism>
<keyword evidence="2" id="KW-1185">Reference proteome</keyword>
<evidence type="ECO:0000313" key="2">
    <source>
        <dbReference type="Proteomes" id="UP001205740"/>
    </source>
</evidence>
<dbReference type="InterPro" id="IPR006311">
    <property type="entry name" value="TAT_signal"/>
</dbReference>
<accession>A0ABT1H1R2</accession>
<dbReference type="InterPro" id="IPR054261">
    <property type="entry name" value="DUF6992"/>
</dbReference>
<evidence type="ECO:0000313" key="1">
    <source>
        <dbReference type="EMBL" id="MCP2161177.1"/>
    </source>
</evidence>
<comment type="caution">
    <text evidence="1">The sequence shown here is derived from an EMBL/GenBank/DDBJ whole genome shotgun (WGS) entry which is preliminary data.</text>
</comment>
<dbReference type="EMBL" id="JAMTCG010000004">
    <property type="protein sequence ID" value="MCP2161177.1"/>
    <property type="molecule type" value="Genomic_DNA"/>
</dbReference>